<reference evidence="2" key="1">
    <citation type="journal article" date="2022" name="bioRxiv">
        <title>Deciphering the potential niche of two novel black yeast fungi from a biological soil crust based on their genomes, phenotypes, and melanin regulation.</title>
        <authorList>
            <consortium name="DOE Joint Genome Institute"/>
            <person name="Carr E.C."/>
            <person name="Barton Q."/>
            <person name="Grambo S."/>
            <person name="Sullivan M."/>
            <person name="Renfro C.M."/>
            <person name="Kuo A."/>
            <person name="Pangilinan J."/>
            <person name="Lipzen A."/>
            <person name="Keymanesh K."/>
            <person name="Savage E."/>
            <person name="Barry K."/>
            <person name="Grigoriev I.V."/>
            <person name="Riekhof W.R."/>
            <person name="Harris S.S."/>
        </authorList>
    </citation>
    <scope>NUCLEOTIDE SEQUENCE</scope>
    <source>
        <strain evidence="2">JF 03-4F</strain>
    </source>
</reference>
<evidence type="ECO:0000313" key="3">
    <source>
        <dbReference type="Proteomes" id="UP001203852"/>
    </source>
</evidence>
<proteinExistence type="predicted"/>
<dbReference type="EMBL" id="MU404354">
    <property type="protein sequence ID" value="KAI1613280.1"/>
    <property type="molecule type" value="Genomic_DNA"/>
</dbReference>
<evidence type="ECO:0000313" key="2">
    <source>
        <dbReference type="EMBL" id="KAI1613280.1"/>
    </source>
</evidence>
<name>A0AAN6DYJ8_9EURO</name>
<feature type="region of interest" description="Disordered" evidence="1">
    <location>
        <begin position="530"/>
        <end position="551"/>
    </location>
</feature>
<gene>
    <name evidence="2" type="ORF">EDD36DRAFT_488282</name>
</gene>
<organism evidence="2 3">
    <name type="scientific">Exophiala viscosa</name>
    <dbReference type="NCBI Taxonomy" id="2486360"/>
    <lineage>
        <taxon>Eukaryota</taxon>
        <taxon>Fungi</taxon>
        <taxon>Dikarya</taxon>
        <taxon>Ascomycota</taxon>
        <taxon>Pezizomycotina</taxon>
        <taxon>Eurotiomycetes</taxon>
        <taxon>Chaetothyriomycetidae</taxon>
        <taxon>Chaetothyriales</taxon>
        <taxon>Herpotrichiellaceae</taxon>
        <taxon>Exophiala</taxon>
    </lineage>
</organism>
<accession>A0AAN6DYJ8</accession>
<dbReference type="Proteomes" id="UP001203852">
    <property type="component" value="Unassembled WGS sequence"/>
</dbReference>
<dbReference type="AlphaFoldDB" id="A0AAN6DYJ8"/>
<evidence type="ECO:0000256" key="1">
    <source>
        <dbReference type="SAM" id="MobiDB-lite"/>
    </source>
</evidence>
<sequence length="637" mass="70123">MLKARIYISWSGDSKLAVQQIVNSRHFASKGLPPHYLGSANDSHKVATSYKLQPPSFVQLLLSFEDPPLLYGYPIMRVFVEYCARCARPLGVIGARSRQNIPGVAVRTFTTKSTLRQDESAVPISEAEAASPMKRVFDRLKRHASHLSRQGQRSSMTWIAQGNPALVKPEEILPYIVDYCDEKPEKIRTIVLLATPALSHFLEPERLLKPLIEALYRDVTYYKGRPNVFHVNTVTAVVDAIPVPRSAETKATLATAEGLSLLMSGAPPANKAVDDEDNPANMRFISNATSTSLTGSGRPVNRHVSLPVANTLFVNGQKTTFMQHDWRIRALRLGSSVFLLSQNHRQYVKVRIQCEADEFLGGHIPLQPLTSERRITKSMGNILAQIQIDGNAVPASKELETAVPDYLASNSGVTQGPGLVYALIRPPNLQQAANEEVATDGPSSALSLALWRGVRLHKVTGGGGGWGKKQGLLSLDAAYDFKNSSLAGKTIHFPDPDDDDSMPTLKVSQDTIPDGSTVEFLVRTDAETWRTEAEAADPKEQPPVHDRQSDLPHKTRKWVFGTAKAPETHVHHPENSDEKSSGVLFFPNYFGMVSFSGAAFGSEEVPHPDEVYSPDCPPFRRTRTLVDVPDVRLNFVS</sequence>
<keyword evidence="3" id="KW-1185">Reference proteome</keyword>
<comment type="caution">
    <text evidence="2">The sequence shown here is derived from an EMBL/GenBank/DDBJ whole genome shotgun (WGS) entry which is preliminary data.</text>
</comment>
<protein>
    <submittedName>
        <fullName evidence="2">Uncharacterized protein</fullName>
    </submittedName>
</protein>